<dbReference type="GO" id="GO:0005886">
    <property type="term" value="C:plasma membrane"/>
    <property type="evidence" value="ECO:0007669"/>
    <property type="project" value="UniProtKB-SubCell"/>
</dbReference>
<dbReference type="EMBL" id="KV453844">
    <property type="protein sequence ID" value="ODV88338.1"/>
    <property type="molecule type" value="Genomic_DNA"/>
</dbReference>
<comment type="similarity">
    <text evidence="5">Belongs to the YPP1 family.</text>
</comment>
<name>A0A1E4T9L0_9ASCO</name>
<comment type="subcellular location">
    <subcellularLocation>
        <location evidence="2">Cell membrane</location>
        <topology evidence="2">Peripheral membrane protein</topology>
        <orientation evidence="2">Cytoplasmic side</orientation>
    </subcellularLocation>
    <subcellularLocation>
        <location evidence="3">Cytoplasmic granule</location>
    </subcellularLocation>
</comment>
<dbReference type="InterPro" id="IPR019734">
    <property type="entry name" value="TPR_rpt"/>
</dbReference>
<dbReference type="Gene3D" id="1.25.40.10">
    <property type="entry name" value="Tetratricopeptide repeat domain"/>
    <property type="match status" value="2"/>
</dbReference>
<gene>
    <name evidence="8" type="ORF">CANCADRAFT_46233</name>
</gene>
<keyword evidence="4" id="KW-0254">Endocytosis</keyword>
<dbReference type="PANTHER" id="PTHR23083:SF464">
    <property type="entry name" value="TETRATRICOPEPTIDE REPEAT DOMAIN 7, ISOFORM A"/>
    <property type="match status" value="1"/>
</dbReference>
<protein>
    <recommendedName>
        <fullName evidence="6">Cargo-transport protein YPP1</fullName>
    </recommendedName>
</protein>
<dbReference type="Proteomes" id="UP000095023">
    <property type="component" value="Unassembled WGS sequence"/>
</dbReference>
<dbReference type="SMART" id="SM00028">
    <property type="entry name" value="TPR"/>
    <property type="match status" value="3"/>
</dbReference>
<feature type="repeat" description="TPR" evidence="7">
    <location>
        <begin position="458"/>
        <end position="491"/>
    </location>
</feature>
<reference evidence="9" key="1">
    <citation type="submission" date="2016-02" db="EMBL/GenBank/DDBJ databases">
        <title>Comparative genomics of biotechnologically important yeasts.</title>
        <authorList>
            <consortium name="DOE Joint Genome Institute"/>
            <person name="Riley R."/>
            <person name="Haridas S."/>
            <person name="Wolfe K.H."/>
            <person name="Lopes M.R."/>
            <person name="Hittinger C.T."/>
            <person name="Goker M."/>
            <person name="Salamov A."/>
            <person name="Wisecaver J."/>
            <person name="Long T.M."/>
            <person name="Aerts A.L."/>
            <person name="Barry K."/>
            <person name="Choi C."/>
            <person name="Clum A."/>
            <person name="Coughlan A.Y."/>
            <person name="Deshpande S."/>
            <person name="Douglass A.P."/>
            <person name="Hanson S.J."/>
            <person name="Klenk H.-P."/>
            <person name="Labutti K."/>
            <person name="Lapidus A."/>
            <person name="Lindquist E."/>
            <person name="Lipzen A."/>
            <person name="Meier-Kolthoff J.P."/>
            <person name="Ohm R.A."/>
            <person name="Otillar R.P."/>
            <person name="Pangilinan J."/>
            <person name="Peng Y."/>
            <person name="Rokas A."/>
            <person name="Rosa C.A."/>
            <person name="Scheuner C."/>
            <person name="Sibirny A.A."/>
            <person name="Slot J.C."/>
            <person name="Stielow J.B."/>
            <person name="Sun H."/>
            <person name="Kurtzman C.P."/>
            <person name="Blackwell M."/>
            <person name="Jeffries T.W."/>
            <person name="Grigoriev I.V."/>
        </authorList>
    </citation>
    <scope>NUCLEOTIDE SEQUENCE [LARGE SCALE GENOMIC DNA]</scope>
    <source>
        <strain evidence="9">NRRL Y-17796</strain>
    </source>
</reference>
<organism evidence="8 9">
    <name type="scientific">Tortispora caseinolytica NRRL Y-17796</name>
    <dbReference type="NCBI Taxonomy" id="767744"/>
    <lineage>
        <taxon>Eukaryota</taxon>
        <taxon>Fungi</taxon>
        <taxon>Dikarya</taxon>
        <taxon>Ascomycota</taxon>
        <taxon>Saccharomycotina</taxon>
        <taxon>Trigonopsidomycetes</taxon>
        <taxon>Trigonopsidales</taxon>
        <taxon>Trigonopsidaceae</taxon>
        <taxon>Tortispora</taxon>
    </lineage>
</organism>
<dbReference type="GO" id="GO:0006897">
    <property type="term" value="P:endocytosis"/>
    <property type="evidence" value="ECO:0007669"/>
    <property type="project" value="UniProtKB-KW"/>
</dbReference>
<evidence type="ECO:0000256" key="2">
    <source>
        <dbReference type="ARBA" id="ARBA00004413"/>
    </source>
</evidence>
<keyword evidence="7" id="KW-0802">TPR repeat</keyword>
<dbReference type="InterPro" id="IPR051722">
    <property type="entry name" value="Endocytosis_PI4K-reg_protein"/>
</dbReference>
<dbReference type="SUPFAM" id="SSF48452">
    <property type="entry name" value="TPR-like"/>
    <property type="match status" value="2"/>
</dbReference>
<dbReference type="Pfam" id="PF13181">
    <property type="entry name" value="TPR_8"/>
    <property type="match status" value="2"/>
</dbReference>
<proteinExistence type="inferred from homology"/>
<comment type="function">
    <text evidence="1">Involved in endocytosis.</text>
</comment>
<dbReference type="PANTHER" id="PTHR23083">
    <property type="entry name" value="TETRATRICOPEPTIDE REPEAT PROTEIN, TPR"/>
    <property type="match status" value="1"/>
</dbReference>
<dbReference type="AlphaFoldDB" id="A0A1E4T9L0"/>
<sequence>MDTLKLLDAAKCAGNIESVKKYSKELLKTEYNEIARLSLGELLVLPSLRVKDDFTDEFEESKHGLTEINMFLSPGSGDSEQQFFAATINTLVRALASQPVDENAALPLLKDIDTNGYTMKYTKVVRSLYLITIAYNKEKHSSNLQEILAAYLSAVPDSVDSPALLSLVESALYRAVRCSYKHLATDGGQESSYSDDVDASLHAVRTYLTLTKSAPANWRNNRRASALAYACYFLTLAGLQPSLEYSETLASLDKYISSLKFPTANAAHTPLVDLAASILYSAWLHHGRQHKYIKDLKSRFYRWSSRTFQSIQILNHIIILSIADNSHAESHEAIQCFLELIEKIRHLSARSSSSSSSVAPSFDLQQVIRTLILSIEVYTQLYPDHSNAQMLADTLTLWLSDNAVAAAIPPELHSEALVAIGNAQLFASLTDVAYKNRSELLLSAENSYRKAINIHSATKPLYQLSFLLAESGKLNEAVKFIRLALKNDPNSIPSWHLLILILSASNDVPAALTACTRVLESITAELPSLADRQAIVELKITQLTLEEVQSPGSALSSASELFEFISKLYSDRSQTLDANTGAVELASESKQKRFSLALRRSSSSLKRLTDLKPHGASEKTSFGGKLLDAVDSSFQKSLRNAWIFVGSQFRKHGSYDEAKQALQEASLCGGPGSDILTEYGYLYLTQKRLDSARTEFELALLNSRDHVPALLGMATSLMRDKKFQHSQALSILETATRLSEQYSETWWMIATVYETVGMNDKAAEALKRCITLENYKPVRSWNVIQPRLM</sequence>
<dbReference type="InterPro" id="IPR011990">
    <property type="entry name" value="TPR-like_helical_dom_sf"/>
</dbReference>
<evidence type="ECO:0000256" key="5">
    <source>
        <dbReference type="ARBA" id="ARBA00038251"/>
    </source>
</evidence>
<evidence type="ECO:0000256" key="7">
    <source>
        <dbReference type="PROSITE-ProRule" id="PRU00339"/>
    </source>
</evidence>
<evidence type="ECO:0000256" key="3">
    <source>
        <dbReference type="ARBA" id="ARBA00004463"/>
    </source>
</evidence>
<evidence type="ECO:0000256" key="6">
    <source>
        <dbReference type="ARBA" id="ARBA00039231"/>
    </source>
</evidence>
<keyword evidence="9" id="KW-1185">Reference proteome</keyword>
<evidence type="ECO:0000256" key="1">
    <source>
        <dbReference type="ARBA" id="ARBA00002550"/>
    </source>
</evidence>
<evidence type="ECO:0000313" key="8">
    <source>
        <dbReference type="EMBL" id="ODV88338.1"/>
    </source>
</evidence>
<evidence type="ECO:0000256" key="4">
    <source>
        <dbReference type="ARBA" id="ARBA00022583"/>
    </source>
</evidence>
<evidence type="ECO:0000313" key="9">
    <source>
        <dbReference type="Proteomes" id="UP000095023"/>
    </source>
</evidence>
<dbReference type="OrthoDB" id="29013at2759"/>
<accession>A0A1E4T9L0</accession>
<dbReference type="PROSITE" id="PS50005">
    <property type="entry name" value="TPR"/>
    <property type="match status" value="1"/>
</dbReference>